<proteinExistence type="inferred from homology"/>
<evidence type="ECO:0000313" key="9">
    <source>
        <dbReference type="EMBL" id="GAA4249165.1"/>
    </source>
</evidence>
<sequence length="280" mass="30376">MSNERATRYGNRLRLLAAAVVILVFVSPIYVTIVNAFKSEDDIRANPAAPPLHPTLANLTTAINRPDELLQAGLRNSLIVVACSIVLLIPLTSIFSLYVSRRRTRARAALLALLAAGLMIPPQVVLLPTIQILTAVGLDHSYPGLILSNVAGGYFSFGVFVYTGFMRSVPDEIIEAARLDGASGLRIWWSIVMPLVRPATATVAIFLSLWIWNDFLNPLFILGPLTGQTITTGLYLSVGQYQTSFGQLFGIMFLAGVIPVAGYLFMQKHFVAGLTQGSSK</sequence>
<evidence type="ECO:0000313" key="10">
    <source>
        <dbReference type="Proteomes" id="UP001500620"/>
    </source>
</evidence>
<dbReference type="InterPro" id="IPR035906">
    <property type="entry name" value="MetI-like_sf"/>
</dbReference>
<dbReference type="EMBL" id="BAABAT010000007">
    <property type="protein sequence ID" value="GAA4249165.1"/>
    <property type="molecule type" value="Genomic_DNA"/>
</dbReference>
<feature type="transmembrane region" description="Helical" evidence="7">
    <location>
        <begin position="248"/>
        <end position="266"/>
    </location>
</feature>
<dbReference type="Pfam" id="PF00528">
    <property type="entry name" value="BPD_transp_1"/>
    <property type="match status" value="1"/>
</dbReference>
<dbReference type="PROSITE" id="PS50928">
    <property type="entry name" value="ABC_TM1"/>
    <property type="match status" value="1"/>
</dbReference>
<feature type="domain" description="ABC transmembrane type-1" evidence="8">
    <location>
        <begin position="74"/>
        <end position="266"/>
    </location>
</feature>
<dbReference type="RefSeq" id="WP_345127428.1">
    <property type="nucleotide sequence ID" value="NZ_BAABAT010000007.1"/>
</dbReference>
<organism evidence="9 10">
    <name type="scientific">Dactylosporangium darangshiense</name>
    <dbReference type="NCBI Taxonomy" id="579108"/>
    <lineage>
        <taxon>Bacteria</taxon>
        <taxon>Bacillati</taxon>
        <taxon>Actinomycetota</taxon>
        <taxon>Actinomycetes</taxon>
        <taxon>Micromonosporales</taxon>
        <taxon>Micromonosporaceae</taxon>
        <taxon>Dactylosporangium</taxon>
    </lineage>
</organism>
<evidence type="ECO:0000256" key="6">
    <source>
        <dbReference type="ARBA" id="ARBA00023136"/>
    </source>
</evidence>
<comment type="caution">
    <text evidence="9">The sequence shown here is derived from an EMBL/GenBank/DDBJ whole genome shotgun (WGS) entry which is preliminary data.</text>
</comment>
<keyword evidence="5 7" id="KW-1133">Transmembrane helix</keyword>
<comment type="similarity">
    <text evidence="7">Belongs to the binding-protein-dependent transport system permease family.</text>
</comment>
<keyword evidence="3" id="KW-1003">Cell membrane</keyword>
<feature type="transmembrane region" description="Helical" evidence="7">
    <location>
        <begin position="187"/>
        <end position="212"/>
    </location>
</feature>
<evidence type="ECO:0000259" key="8">
    <source>
        <dbReference type="PROSITE" id="PS50928"/>
    </source>
</evidence>
<feature type="transmembrane region" description="Helical" evidence="7">
    <location>
        <begin position="145"/>
        <end position="166"/>
    </location>
</feature>
<evidence type="ECO:0000256" key="5">
    <source>
        <dbReference type="ARBA" id="ARBA00022989"/>
    </source>
</evidence>
<dbReference type="Proteomes" id="UP001500620">
    <property type="component" value="Unassembled WGS sequence"/>
</dbReference>
<feature type="transmembrane region" description="Helical" evidence="7">
    <location>
        <begin position="111"/>
        <end position="133"/>
    </location>
</feature>
<reference evidence="10" key="1">
    <citation type="journal article" date="2019" name="Int. J. Syst. Evol. Microbiol.">
        <title>The Global Catalogue of Microorganisms (GCM) 10K type strain sequencing project: providing services to taxonomists for standard genome sequencing and annotation.</title>
        <authorList>
            <consortium name="The Broad Institute Genomics Platform"/>
            <consortium name="The Broad Institute Genome Sequencing Center for Infectious Disease"/>
            <person name="Wu L."/>
            <person name="Ma J."/>
        </authorList>
    </citation>
    <scope>NUCLEOTIDE SEQUENCE [LARGE SCALE GENOMIC DNA]</scope>
    <source>
        <strain evidence="10">JCM 17441</strain>
    </source>
</reference>
<keyword evidence="4 7" id="KW-0812">Transmembrane</keyword>
<evidence type="ECO:0000256" key="3">
    <source>
        <dbReference type="ARBA" id="ARBA00022475"/>
    </source>
</evidence>
<accession>A0ABP8D7F7</accession>
<dbReference type="PANTHER" id="PTHR43744:SF12">
    <property type="entry name" value="ABC TRANSPORTER PERMEASE PROTEIN MG189-RELATED"/>
    <property type="match status" value="1"/>
</dbReference>
<keyword evidence="10" id="KW-1185">Reference proteome</keyword>
<evidence type="ECO:0000256" key="4">
    <source>
        <dbReference type="ARBA" id="ARBA00022692"/>
    </source>
</evidence>
<evidence type="ECO:0000256" key="2">
    <source>
        <dbReference type="ARBA" id="ARBA00022448"/>
    </source>
</evidence>
<feature type="transmembrane region" description="Helical" evidence="7">
    <location>
        <begin position="78"/>
        <end position="99"/>
    </location>
</feature>
<name>A0ABP8D7F7_9ACTN</name>
<dbReference type="PANTHER" id="PTHR43744">
    <property type="entry name" value="ABC TRANSPORTER PERMEASE PROTEIN MG189-RELATED-RELATED"/>
    <property type="match status" value="1"/>
</dbReference>
<evidence type="ECO:0000256" key="1">
    <source>
        <dbReference type="ARBA" id="ARBA00004651"/>
    </source>
</evidence>
<dbReference type="Gene3D" id="1.10.3720.10">
    <property type="entry name" value="MetI-like"/>
    <property type="match status" value="1"/>
</dbReference>
<protein>
    <submittedName>
        <fullName evidence="9">Carbohydrate ABC transporter permease</fullName>
    </submittedName>
</protein>
<keyword evidence="6 7" id="KW-0472">Membrane</keyword>
<gene>
    <name evidence="9" type="ORF">GCM10022255_032020</name>
</gene>
<dbReference type="InterPro" id="IPR000515">
    <property type="entry name" value="MetI-like"/>
</dbReference>
<dbReference type="SUPFAM" id="SSF161098">
    <property type="entry name" value="MetI-like"/>
    <property type="match status" value="1"/>
</dbReference>
<evidence type="ECO:0000256" key="7">
    <source>
        <dbReference type="RuleBase" id="RU363032"/>
    </source>
</evidence>
<feature type="transmembrane region" description="Helical" evidence="7">
    <location>
        <begin position="218"/>
        <end position="236"/>
    </location>
</feature>
<dbReference type="CDD" id="cd06261">
    <property type="entry name" value="TM_PBP2"/>
    <property type="match status" value="1"/>
</dbReference>
<feature type="transmembrane region" description="Helical" evidence="7">
    <location>
        <begin position="12"/>
        <end position="33"/>
    </location>
</feature>
<keyword evidence="2 7" id="KW-0813">Transport</keyword>
<comment type="subcellular location">
    <subcellularLocation>
        <location evidence="1 7">Cell membrane</location>
        <topology evidence="1 7">Multi-pass membrane protein</topology>
    </subcellularLocation>
</comment>